<accession>A0ABW5XE16</accession>
<dbReference type="PANTHER" id="PTHR31616:SF0">
    <property type="entry name" value="GLUCAN 1,4-ALPHA-GLUCOSIDASE"/>
    <property type="match status" value="1"/>
</dbReference>
<comment type="caution">
    <text evidence="2">The sequence shown here is derived from an EMBL/GenBank/DDBJ whole genome shotgun (WGS) entry which is preliminary data.</text>
</comment>
<dbReference type="RefSeq" id="WP_377466603.1">
    <property type="nucleotide sequence ID" value="NZ_JBHUOP010000003.1"/>
</dbReference>
<dbReference type="InterPro" id="IPR008928">
    <property type="entry name" value="6-hairpin_glycosidase_sf"/>
</dbReference>
<dbReference type="EMBL" id="JBHUOP010000003">
    <property type="protein sequence ID" value="MFD2840726.1"/>
    <property type="molecule type" value="Genomic_DNA"/>
</dbReference>
<feature type="domain" description="GH15-like" evidence="1">
    <location>
        <begin position="20"/>
        <end position="312"/>
    </location>
</feature>
<evidence type="ECO:0000313" key="2">
    <source>
        <dbReference type="EMBL" id="MFD2840726.1"/>
    </source>
</evidence>
<organism evidence="2 3">
    <name type="scientific">Populibacterium corticicola</name>
    <dbReference type="NCBI Taxonomy" id="1812826"/>
    <lineage>
        <taxon>Bacteria</taxon>
        <taxon>Bacillati</taxon>
        <taxon>Actinomycetota</taxon>
        <taxon>Actinomycetes</taxon>
        <taxon>Micrococcales</taxon>
        <taxon>Jonesiaceae</taxon>
        <taxon>Populibacterium</taxon>
    </lineage>
</organism>
<gene>
    <name evidence="2" type="ORF">ACFSYH_09095</name>
</gene>
<dbReference type="PANTHER" id="PTHR31616">
    <property type="entry name" value="TREHALASE"/>
    <property type="match status" value="1"/>
</dbReference>
<proteinExistence type="predicted"/>
<evidence type="ECO:0000259" key="1">
    <source>
        <dbReference type="Pfam" id="PF00723"/>
    </source>
</evidence>
<reference evidence="3" key="1">
    <citation type="journal article" date="2019" name="Int. J. Syst. Evol. Microbiol.">
        <title>The Global Catalogue of Microorganisms (GCM) 10K type strain sequencing project: providing services to taxonomists for standard genome sequencing and annotation.</title>
        <authorList>
            <consortium name="The Broad Institute Genomics Platform"/>
            <consortium name="The Broad Institute Genome Sequencing Center for Infectious Disease"/>
            <person name="Wu L."/>
            <person name="Ma J."/>
        </authorList>
    </citation>
    <scope>NUCLEOTIDE SEQUENCE [LARGE SCALE GENOMIC DNA]</scope>
    <source>
        <strain evidence="3">KCTC 33576</strain>
    </source>
</reference>
<evidence type="ECO:0000313" key="3">
    <source>
        <dbReference type="Proteomes" id="UP001597391"/>
    </source>
</evidence>
<dbReference type="InterPro" id="IPR011613">
    <property type="entry name" value="GH15-like"/>
</dbReference>
<dbReference type="Gene3D" id="1.50.10.10">
    <property type="match status" value="1"/>
</dbReference>
<dbReference type="GO" id="GO:0016787">
    <property type="term" value="F:hydrolase activity"/>
    <property type="evidence" value="ECO:0007669"/>
    <property type="project" value="UniProtKB-KW"/>
</dbReference>
<sequence length="392" mass="43192">MSATANVREILRTRGISDERLDFLIQHSAEVIRGFQEPDGAYPASPTFSAYKGYSWLRDGSFIAEGMSRFGDVNSVDNFHNWVNATLSGRREQVDDLVARHQAGQDIPLADMLPTRFTFDGRDGSDPWWDFQTDGYGMWLWQVGEHVTRHGVDPTQWAAGLAVAFDFAAEFWQTNCYDWWEEHSECVHTSTLGALFAGFEAVARGSLLDAERTARSVELAAAVREFVLAKATVTGRAQDPSAPHLAKWVGSEAVDASLAACVVPFGIVDIDSSLGHNTIDAVERDLSVDGGVHRFRADVFYGGGQWLLLSCLVGWNKAVAGDVADAARYLAWVAEQARANGDMPEQVDNHLNHPEHEAEWIEKWGTVATPLLWSHGMFLTLAHTLGLISSKA</sequence>
<keyword evidence="3" id="KW-1185">Reference proteome</keyword>
<name>A0ABW5XE16_9MICO</name>
<dbReference type="SUPFAM" id="SSF48208">
    <property type="entry name" value="Six-hairpin glycosidases"/>
    <property type="match status" value="1"/>
</dbReference>
<dbReference type="Pfam" id="PF00723">
    <property type="entry name" value="Glyco_hydro_15"/>
    <property type="match status" value="1"/>
</dbReference>
<protein>
    <submittedName>
        <fullName evidence="2">Glycoside hydrolase family 15 protein</fullName>
    </submittedName>
</protein>
<keyword evidence="2" id="KW-0378">Hydrolase</keyword>
<dbReference type="Proteomes" id="UP001597391">
    <property type="component" value="Unassembled WGS sequence"/>
</dbReference>
<dbReference type="InterPro" id="IPR012341">
    <property type="entry name" value="6hp_glycosidase-like_sf"/>
</dbReference>